<dbReference type="EMBL" id="BARU01033911">
    <property type="protein sequence ID" value="GAH72848.1"/>
    <property type="molecule type" value="Genomic_DNA"/>
</dbReference>
<comment type="caution">
    <text evidence="2">The sequence shown here is derived from an EMBL/GenBank/DDBJ whole genome shotgun (WGS) entry which is preliminary data.</text>
</comment>
<gene>
    <name evidence="2" type="ORF">S03H2_53288</name>
</gene>
<feature type="domain" description="Chromosomal replication initiator DnaA C-terminal" evidence="1">
    <location>
        <begin position="107"/>
        <end position="175"/>
    </location>
</feature>
<dbReference type="GO" id="GO:0006270">
    <property type="term" value="P:DNA replication initiation"/>
    <property type="evidence" value="ECO:0007669"/>
    <property type="project" value="InterPro"/>
</dbReference>
<dbReference type="SMART" id="SM00760">
    <property type="entry name" value="Bac_DnaA_C"/>
    <property type="match status" value="1"/>
</dbReference>
<evidence type="ECO:0000259" key="1">
    <source>
        <dbReference type="SMART" id="SM00760"/>
    </source>
</evidence>
<reference evidence="2" key="1">
    <citation type="journal article" date="2014" name="Front. Microbiol.">
        <title>High frequency of phylogenetically diverse reductive dehalogenase-homologous genes in deep subseafloor sedimentary metagenomes.</title>
        <authorList>
            <person name="Kawai M."/>
            <person name="Futagami T."/>
            <person name="Toyoda A."/>
            <person name="Takaki Y."/>
            <person name="Nishi S."/>
            <person name="Hori S."/>
            <person name="Arai W."/>
            <person name="Tsubouchi T."/>
            <person name="Morono Y."/>
            <person name="Uchiyama I."/>
            <person name="Ito T."/>
            <person name="Fujiyama A."/>
            <person name="Inagaki F."/>
            <person name="Takami H."/>
        </authorList>
    </citation>
    <scope>NUCLEOTIDE SEQUENCE</scope>
    <source>
        <strain evidence="2">Expedition CK06-06</strain>
    </source>
</reference>
<protein>
    <recommendedName>
        <fullName evidence="1">Chromosomal replication initiator DnaA C-terminal domain-containing protein</fullName>
    </recommendedName>
</protein>
<dbReference type="GO" id="GO:0005524">
    <property type="term" value="F:ATP binding"/>
    <property type="evidence" value="ECO:0007669"/>
    <property type="project" value="InterPro"/>
</dbReference>
<evidence type="ECO:0000313" key="2">
    <source>
        <dbReference type="EMBL" id="GAH72848.1"/>
    </source>
</evidence>
<sequence length="191" mass="21979">MGKREFEWQETGYVLSYFGKRVSNARNSYYEYVKEGIRQGRRPELVGGGLIRSLGGWSPIKKSGLKSIGRVKGDDRILGDSEFVLRMLKEAEERFDRYYELKQLGYSLQTIEERVCKVFDVSQGDIYSKNREKVKAEARGLFCYWAVRELGYSMLEIAGLLGMSQPGVVYAVRRGEHIAQERGIKFTHLVN</sequence>
<proteinExistence type="predicted"/>
<dbReference type="InterPro" id="IPR013159">
    <property type="entry name" value="DnaA_C"/>
</dbReference>
<dbReference type="Gene3D" id="1.10.1750.10">
    <property type="match status" value="1"/>
</dbReference>
<dbReference type="AlphaFoldDB" id="X1JSR0"/>
<accession>X1JSR0</accession>
<dbReference type="GO" id="GO:0006275">
    <property type="term" value="P:regulation of DNA replication"/>
    <property type="evidence" value="ECO:0007669"/>
    <property type="project" value="InterPro"/>
</dbReference>
<dbReference type="SUPFAM" id="SSF48295">
    <property type="entry name" value="TrpR-like"/>
    <property type="match status" value="1"/>
</dbReference>
<dbReference type="Pfam" id="PF08299">
    <property type="entry name" value="Bac_DnaA_C"/>
    <property type="match status" value="1"/>
</dbReference>
<organism evidence="2">
    <name type="scientific">marine sediment metagenome</name>
    <dbReference type="NCBI Taxonomy" id="412755"/>
    <lineage>
        <taxon>unclassified sequences</taxon>
        <taxon>metagenomes</taxon>
        <taxon>ecological metagenomes</taxon>
    </lineage>
</organism>
<dbReference type="InterPro" id="IPR010921">
    <property type="entry name" value="Trp_repressor/repl_initiator"/>
</dbReference>
<dbReference type="GO" id="GO:0043565">
    <property type="term" value="F:sequence-specific DNA binding"/>
    <property type="evidence" value="ECO:0007669"/>
    <property type="project" value="InterPro"/>
</dbReference>
<name>X1JSR0_9ZZZZ</name>